<dbReference type="EMBL" id="CP022515">
    <property type="protein sequence ID" value="ASO06864.1"/>
    <property type="molecule type" value="Genomic_DNA"/>
</dbReference>
<dbReference type="Proteomes" id="UP000204551">
    <property type="component" value="Chromosome"/>
</dbReference>
<protein>
    <submittedName>
        <fullName evidence="2">Met-zincin</fullName>
    </submittedName>
</protein>
<dbReference type="PANTHER" id="PTHR38478">
    <property type="entry name" value="PEPTIDASE M1A AND M12B"/>
    <property type="match status" value="1"/>
</dbReference>
<feature type="domain" description="EcxA zinc-binding" evidence="1">
    <location>
        <begin position="385"/>
        <end position="692"/>
    </location>
</feature>
<evidence type="ECO:0000313" key="3">
    <source>
        <dbReference type="Proteomes" id="UP000204551"/>
    </source>
</evidence>
<dbReference type="SUPFAM" id="SSF55486">
    <property type="entry name" value="Metalloproteases ('zincins'), catalytic domain"/>
    <property type="match status" value="1"/>
</dbReference>
<sequence length="779" mass="90551">MEMDCQKKFNVMKKILLICFLSMYTLGYALSMVGKVKSNKTILDKSETIPFLTSFIEDDQLYLNIPNQVLDRPMMFIRYDQDKKREYMQVVWSLHKEKILLVVPSIQSTAGIILPLKPKLDLSENILAVFTLEKKYSMVGNHCVNITDLVLRQDIEWKPGFTEALVPQITMLMGAKDLNSEVIIETRRGIIMERSKIAMPVFFGFCALESPMKARRYDYRMGFWNEVIFGIDYDGVKNSIANISRWRLEKKYEGQDVSIPNKPITFILSPEIPKKWRPYIKAGIEEWLPAFESAGFKDALVVKEVDTLSDWQQHSINTSVIYWGKKKYLRGFENETLGATVTKIIDERTGEILQGNIHLGNSPQSYAESYFIRVAPLDKRAQKFPLPDEIIGKMMQSTTAHEAGHVFGLMDGNYGEYSYPFEKMNDIEWLEKMGFTPSVMNYTRPNNIVQPEDNIPPALLIQKVGPTDRHSILWAYTEFPHEASEDEETAALERMVRSQDSTPWYRYTDSNHEVIGPAMTDEVVETNDPVRSTTMALKNIKRVIKLLPEACSNDKDNSRLERLYDGTIQLWYHQMRHVVSLIGGYDIQYKSINQPGSIYTPIPLEVQEEAMEFLIKNAFNPPQWLTDPDFEAKRRYSVNPDRILEYQQSLIIELLRPQRLKRFEYLEKQMGFEEVTKKYLSNLQAGLFKELMSESAEVEPRNREIQLTYIDKLIWIIQQERVNITVEERVFDYTDYSKGLVMGQLISLKKDIARAVKRNKNDKSMGHWKLCLYRLNEIP</sequence>
<dbReference type="KEGG" id="aalg:AREALGSMS7_03443"/>
<proteinExistence type="predicted"/>
<name>A0A221UZV5_9FLAO</name>
<organism evidence="2 3">
    <name type="scientific">Arenibacter algicola</name>
    <dbReference type="NCBI Taxonomy" id="616991"/>
    <lineage>
        <taxon>Bacteria</taxon>
        <taxon>Pseudomonadati</taxon>
        <taxon>Bacteroidota</taxon>
        <taxon>Flavobacteriia</taxon>
        <taxon>Flavobacteriales</taxon>
        <taxon>Flavobacteriaceae</taxon>
        <taxon>Arenibacter</taxon>
    </lineage>
</organism>
<dbReference type="Pfam" id="PF16313">
    <property type="entry name" value="DUF4953"/>
    <property type="match status" value="1"/>
</dbReference>
<evidence type="ECO:0000313" key="2">
    <source>
        <dbReference type="EMBL" id="ASO06864.1"/>
    </source>
</evidence>
<gene>
    <name evidence="2" type="ORF">AREALGSMS7_03443</name>
</gene>
<reference evidence="2 3" key="1">
    <citation type="submission" date="2017-07" db="EMBL/GenBank/DDBJ databases">
        <title>Genome Sequence of Arenibacter algicola Strain SMS7 Isolated from a culture of the Diatom Skeletonema marinoi.</title>
        <authorList>
            <person name="Topel M."/>
            <person name="Pinder M.I.M."/>
            <person name="Johansson O.N."/>
            <person name="Kourtchenko O."/>
            <person name="Godhe A."/>
            <person name="Clarke A.K."/>
        </authorList>
    </citation>
    <scope>NUCLEOTIDE SEQUENCE [LARGE SCALE GENOMIC DNA]</scope>
    <source>
        <strain evidence="2 3">SMS7</strain>
    </source>
</reference>
<evidence type="ECO:0000259" key="1">
    <source>
        <dbReference type="Pfam" id="PF16313"/>
    </source>
</evidence>
<dbReference type="PANTHER" id="PTHR38478:SF1">
    <property type="entry name" value="ZINC DEPENDENT METALLOPROTEASE DOMAIN LIPOPROTEIN"/>
    <property type="match status" value="1"/>
</dbReference>
<dbReference type="InterPro" id="IPR032534">
    <property type="entry name" value="EcxA_zinc-bd"/>
</dbReference>
<dbReference type="AlphaFoldDB" id="A0A221UZV5"/>
<accession>A0A221UZV5</accession>